<keyword evidence="2" id="KW-1185">Reference proteome</keyword>
<comment type="caution">
    <text evidence="1">The sequence shown here is derived from an EMBL/GenBank/DDBJ whole genome shotgun (WGS) entry which is preliminary data.</text>
</comment>
<proteinExistence type="predicted"/>
<protein>
    <submittedName>
        <fullName evidence="1">Uncharacterized protein</fullName>
    </submittedName>
</protein>
<dbReference type="EMBL" id="JQCH01000025">
    <property type="protein sequence ID" value="KRO08772.1"/>
    <property type="molecule type" value="Genomic_DNA"/>
</dbReference>
<evidence type="ECO:0000313" key="1">
    <source>
        <dbReference type="EMBL" id="KRO08772.1"/>
    </source>
</evidence>
<reference evidence="1 2" key="1">
    <citation type="journal article" date="2015" name="Genome Announc.">
        <title>Expanding the biotechnology potential of lactobacilli through comparative genomics of 213 strains and associated genera.</title>
        <authorList>
            <person name="Sun Z."/>
            <person name="Harris H.M."/>
            <person name="McCann A."/>
            <person name="Guo C."/>
            <person name="Argimon S."/>
            <person name="Zhang W."/>
            <person name="Yang X."/>
            <person name="Jeffery I.B."/>
            <person name="Cooney J.C."/>
            <person name="Kagawa T.F."/>
            <person name="Liu W."/>
            <person name="Song Y."/>
            <person name="Salvetti E."/>
            <person name="Wrobel A."/>
            <person name="Rasinkangas P."/>
            <person name="Parkhill J."/>
            <person name="Rea M.C."/>
            <person name="O'Sullivan O."/>
            <person name="Ritari J."/>
            <person name="Douillard F.P."/>
            <person name="Paul Ross R."/>
            <person name="Yang R."/>
            <person name="Briner A.E."/>
            <person name="Felis G.E."/>
            <person name="de Vos W.M."/>
            <person name="Barrangou R."/>
            <person name="Klaenhammer T.R."/>
            <person name="Caufield P.W."/>
            <person name="Cui Y."/>
            <person name="Zhang H."/>
            <person name="O'Toole P.W."/>
        </authorList>
    </citation>
    <scope>NUCLEOTIDE SEQUENCE [LARGE SCALE GENOMIC DNA]</scope>
    <source>
        <strain evidence="1 2">DSM 26202</strain>
    </source>
</reference>
<dbReference type="Proteomes" id="UP000051884">
    <property type="component" value="Unassembled WGS sequence"/>
</dbReference>
<sequence>MRTQLINLGDAIMTTRQLVQQILNVIDVDYQITEQDSELDVEIEQENVDRRVSDKVKAEIEKEFSKTDLDYKVGTEKLSTTGKLSLTVQI</sequence>
<name>A0ABR5Q4Z7_9LACO</name>
<gene>
    <name evidence="1" type="ORF">IV59_GL001178</name>
</gene>
<evidence type="ECO:0000313" key="2">
    <source>
        <dbReference type="Proteomes" id="UP000051884"/>
    </source>
</evidence>
<organism evidence="1 2">
    <name type="scientific">Paucilactobacillus hokkaidonensis</name>
    <dbReference type="NCBI Taxonomy" id="1193095"/>
    <lineage>
        <taxon>Bacteria</taxon>
        <taxon>Bacillati</taxon>
        <taxon>Bacillota</taxon>
        <taxon>Bacilli</taxon>
        <taxon>Lactobacillales</taxon>
        <taxon>Lactobacillaceae</taxon>
        <taxon>Paucilactobacillus</taxon>
    </lineage>
</organism>
<accession>A0ABR5Q4Z7</accession>